<dbReference type="SMART" id="SM00220">
    <property type="entry name" value="S_TKc"/>
    <property type="match status" value="1"/>
</dbReference>
<keyword evidence="2" id="KW-0723">Serine/threonine-protein kinase</keyword>
<dbReference type="PANTHER" id="PTHR11042:SF160">
    <property type="entry name" value="EUKARYOTIC TRANSLATION INITIATION FACTOR 2-ALPHA KINASE 1"/>
    <property type="match status" value="1"/>
</dbReference>
<accession>A0A8H4L8X5</accession>
<dbReference type="GO" id="GO:0005634">
    <property type="term" value="C:nucleus"/>
    <property type="evidence" value="ECO:0007669"/>
    <property type="project" value="TreeGrafter"/>
</dbReference>
<evidence type="ECO:0000256" key="5">
    <source>
        <dbReference type="ARBA" id="ARBA00022777"/>
    </source>
</evidence>
<reference evidence="12 13" key="1">
    <citation type="submission" date="2020-01" db="EMBL/GenBank/DDBJ databases">
        <title>Identification and distribution of gene clusters putatively required for synthesis of sphingolipid metabolism inhibitors in phylogenetically diverse species of the filamentous fungus Fusarium.</title>
        <authorList>
            <person name="Kim H.-S."/>
            <person name="Busman M."/>
            <person name="Brown D.W."/>
            <person name="Divon H."/>
            <person name="Uhlig S."/>
            <person name="Proctor R.H."/>
        </authorList>
    </citation>
    <scope>NUCLEOTIDE SEQUENCE [LARGE SCALE GENOMIC DNA]</scope>
    <source>
        <strain evidence="12 13">NRRL 20459</strain>
    </source>
</reference>
<dbReference type="Proteomes" id="UP000554235">
    <property type="component" value="Unassembled WGS sequence"/>
</dbReference>
<dbReference type="InterPro" id="IPR000719">
    <property type="entry name" value="Prot_kinase_dom"/>
</dbReference>
<dbReference type="InterPro" id="IPR027796">
    <property type="entry name" value="OTT_1508_deam-like"/>
</dbReference>
<dbReference type="PROSITE" id="PS50011">
    <property type="entry name" value="PROTEIN_KINASE_DOM"/>
    <property type="match status" value="1"/>
</dbReference>
<dbReference type="EMBL" id="JAADYS010001206">
    <property type="protein sequence ID" value="KAF4464321.1"/>
    <property type="molecule type" value="Genomic_DNA"/>
</dbReference>
<evidence type="ECO:0000256" key="7">
    <source>
        <dbReference type="ARBA" id="ARBA00023193"/>
    </source>
</evidence>
<dbReference type="GO" id="GO:0004694">
    <property type="term" value="F:eukaryotic translation initiation factor 2alpha kinase activity"/>
    <property type="evidence" value="ECO:0007669"/>
    <property type="project" value="TreeGrafter"/>
</dbReference>
<evidence type="ECO:0000256" key="3">
    <source>
        <dbReference type="ARBA" id="ARBA00022679"/>
    </source>
</evidence>
<dbReference type="EC" id="2.7.11.1" evidence="1"/>
<dbReference type="Gene3D" id="3.30.200.20">
    <property type="entry name" value="Phosphorylase Kinase, domain 1"/>
    <property type="match status" value="1"/>
</dbReference>
<dbReference type="InterPro" id="IPR050339">
    <property type="entry name" value="CC_SR_Kinase"/>
</dbReference>
<evidence type="ECO:0000256" key="10">
    <source>
        <dbReference type="ARBA" id="ARBA00048977"/>
    </source>
</evidence>
<dbReference type="GO" id="GO:0017148">
    <property type="term" value="P:negative regulation of translation"/>
    <property type="evidence" value="ECO:0007669"/>
    <property type="project" value="UniProtKB-KW"/>
</dbReference>
<dbReference type="PROSITE" id="PS00108">
    <property type="entry name" value="PROTEIN_KINASE_ST"/>
    <property type="match status" value="1"/>
</dbReference>
<comment type="caution">
    <text evidence="12">The sequence shown here is derived from an EMBL/GenBank/DDBJ whole genome shotgun (WGS) entry which is preliminary data.</text>
</comment>
<comment type="similarity">
    <text evidence="8">Belongs to the protein kinase superfamily. Ser/Thr protein kinase family. GCN2 subfamily.</text>
</comment>
<dbReference type="Gene3D" id="1.10.510.10">
    <property type="entry name" value="Transferase(Phosphotransferase) domain 1"/>
    <property type="match status" value="1"/>
</dbReference>
<evidence type="ECO:0000259" key="11">
    <source>
        <dbReference type="PROSITE" id="PS50011"/>
    </source>
</evidence>
<proteinExistence type="inferred from homology"/>
<sequence>MMNSWRKRICYYSQKAEKSFQKWNELESSKDEIAAHLRKSYGSGRDSFDSEWQEVRAQLERVAESAEKLRTATKAADQLWLSTSSDSSKLPIINNGGEDEADWAGWFDALSWRTLYSFWKKRPQQQRYSQMCDSSSKEGATPVEKKAKDYHNCIYWLDMLAMPLSIWSALVDFRDIEEHNKVRFVLIQKPALPPNMGLLKVQDVCSELEDWDENLVRTGKTLDAWKRLKGGHQTKYLHCELQILMLFHQLSSGSGTFFSTREFIGSSKLSCHLCWEMLKHGKYKTRGTHGKVSENWAFPFPSSLNGAVERFVDFKQRWTSFFKQHSHGNFPYWPSQIDTDPAHTEGNDFDKEIARAQLRELCVNEYHSNNPQHPFQIEQGIKSGTGTFGTVYAASLSHDPESYHSSTKITMRYALKRIIVTDHAKLDLVKREITTLRKLDHNNVLVLREPFFNAADPRVVYLATSPWAPETLRDVLLASIGPQEGSHRWYQPGVLDPWPSIVKQCADGLNHLHEKDIKHKDIKPKNILLGHIDRDGDIEIRPIIADFNLSKDDYTSRSHTDNLGTYEFKAPEQVCAGSRDVGTLKSDVWSLGCCFACIAILIHAGPDELSRVWGNSAELGFHKSLNLGRVITMLEADSKNIYQLFY</sequence>
<dbReference type="InterPro" id="IPR011009">
    <property type="entry name" value="Kinase-like_dom_sf"/>
</dbReference>
<keyword evidence="7" id="KW-0652">Protein synthesis inhibitor</keyword>
<evidence type="ECO:0000256" key="2">
    <source>
        <dbReference type="ARBA" id="ARBA00022527"/>
    </source>
</evidence>
<evidence type="ECO:0000256" key="1">
    <source>
        <dbReference type="ARBA" id="ARBA00012513"/>
    </source>
</evidence>
<comment type="catalytic activity">
    <reaction evidence="10">
        <text>L-seryl-[protein] + ATP = O-phospho-L-seryl-[protein] + ADP + H(+)</text>
        <dbReference type="Rhea" id="RHEA:17989"/>
        <dbReference type="Rhea" id="RHEA-COMP:9863"/>
        <dbReference type="Rhea" id="RHEA-COMP:11604"/>
        <dbReference type="ChEBI" id="CHEBI:15378"/>
        <dbReference type="ChEBI" id="CHEBI:29999"/>
        <dbReference type="ChEBI" id="CHEBI:30616"/>
        <dbReference type="ChEBI" id="CHEBI:83421"/>
        <dbReference type="ChEBI" id="CHEBI:456216"/>
        <dbReference type="EC" id="2.7.11.1"/>
    </reaction>
    <physiologicalReaction direction="left-to-right" evidence="10">
        <dbReference type="Rhea" id="RHEA:17990"/>
    </physiologicalReaction>
</comment>
<evidence type="ECO:0000313" key="13">
    <source>
        <dbReference type="Proteomes" id="UP000554235"/>
    </source>
</evidence>
<dbReference type="GO" id="GO:0005737">
    <property type="term" value="C:cytoplasm"/>
    <property type="evidence" value="ECO:0007669"/>
    <property type="project" value="TreeGrafter"/>
</dbReference>
<evidence type="ECO:0000256" key="6">
    <source>
        <dbReference type="ARBA" id="ARBA00022840"/>
    </source>
</evidence>
<dbReference type="InterPro" id="IPR008271">
    <property type="entry name" value="Ser/Thr_kinase_AS"/>
</dbReference>
<organism evidence="12 13">
    <name type="scientific">Fusarium albosuccineum</name>
    <dbReference type="NCBI Taxonomy" id="1237068"/>
    <lineage>
        <taxon>Eukaryota</taxon>
        <taxon>Fungi</taxon>
        <taxon>Dikarya</taxon>
        <taxon>Ascomycota</taxon>
        <taxon>Pezizomycotina</taxon>
        <taxon>Sordariomycetes</taxon>
        <taxon>Hypocreomycetidae</taxon>
        <taxon>Hypocreales</taxon>
        <taxon>Nectriaceae</taxon>
        <taxon>Fusarium</taxon>
        <taxon>Fusarium decemcellulare species complex</taxon>
    </lineage>
</organism>
<dbReference type="SUPFAM" id="SSF56112">
    <property type="entry name" value="Protein kinase-like (PK-like)"/>
    <property type="match status" value="1"/>
</dbReference>
<dbReference type="Pfam" id="PF00069">
    <property type="entry name" value="Pkinase"/>
    <property type="match status" value="1"/>
</dbReference>
<dbReference type="Pfam" id="PF14441">
    <property type="entry name" value="OTT_1508_deam"/>
    <property type="match status" value="1"/>
</dbReference>
<dbReference type="PANTHER" id="PTHR11042">
    <property type="entry name" value="EUKARYOTIC TRANSLATION INITIATION FACTOR 2-ALPHA KINASE EIF2-ALPHA KINASE -RELATED"/>
    <property type="match status" value="1"/>
</dbReference>
<keyword evidence="13" id="KW-1185">Reference proteome</keyword>
<dbReference type="AlphaFoldDB" id="A0A8H4L8X5"/>
<dbReference type="OrthoDB" id="248923at2759"/>
<protein>
    <recommendedName>
        <fullName evidence="1">non-specific serine/threonine protein kinase</fullName>
        <ecNumber evidence="1">2.7.11.1</ecNumber>
    </recommendedName>
</protein>
<feature type="domain" description="Protein kinase" evidence="11">
    <location>
        <begin position="377"/>
        <end position="646"/>
    </location>
</feature>
<evidence type="ECO:0000313" key="12">
    <source>
        <dbReference type="EMBL" id="KAF4464321.1"/>
    </source>
</evidence>
<name>A0A8H4L8X5_9HYPO</name>
<dbReference type="GO" id="GO:0005524">
    <property type="term" value="F:ATP binding"/>
    <property type="evidence" value="ECO:0007669"/>
    <property type="project" value="UniProtKB-KW"/>
</dbReference>
<evidence type="ECO:0000256" key="4">
    <source>
        <dbReference type="ARBA" id="ARBA00022741"/>
    </source>
</evidence>
<gene>
    <name evidence="12" type="ORF">FALBO_8844</name>
</gene>
<keyword evidence="6" id="KW-0067">ATP-binding</keyword>
<evidence type="ECO:0000256" key="9">
    <source>
        <dbReference type="ARBA" id="ARBA00048659"/>
    </source>
</evidence>
<comment type="catalytic activity">
    <reaction evidence="9">
        <text>L-threonyl-[protein] + ATP = O-phospho-L-threonyl-[protein] + ADP + H(+)</text>
        <dbReference type="Rhea" id="RHEA:46608"/>
        <dbReference type="Rhea" id="RHEA-COMP:11060"/>
        <dbReference type="Rhea" id="RHEA-COMP:11605"/>
        <dbReference type="ChEBI" id="CHEBI:15378"/>
        <dbReference type="ChEBI" id="CHEBI:30013"/>
        <dbReference type="ChEBI" id="CHEBI:30616"/>
        <dbReference type="ChEBI" id="CHEBI:61977"/>
        <dbReference type="ChEBI" id="CHEBI:456216"/>
        <dbReference type="EC" id="2.7.11.1"/>
    </reaction>
    <physiologicalReaction direction="left-to-right" evidence="9">
        <dbReference type="Rhea" id="RHEA:46609"/>
    </physiologicalReaction>
</comment>
<keyword evidence="5 12" id="KW-0418">Kinase</keyword>
<evidence type="ECO:0000256" key="8">
    <source>
        <dbReference type="ARBA" id="ARBA00037982"/>
    </source>
</evidence>
<dbReference type="CDD" id="cd00180">
    <property type="entry name" value="PKc"/>
    <property type="match status" value="1"/>
</dbReference>
<keyword evidence="4" id="KW-0547">Nucleotide-binding</keyword>
<keyword evidence="3" id="KW-0808">Transferase</keyword>